<organism evidence="13 14">
    <name type="scientific">Apibacter adventoris</name>
    <dbReference type="NCBI Taxonomy" id="1679466"/>
    <lineage>
        <taxon>Bacteria</taxon>
        <taxon>Pseudomonadati</taxon>
        <taxon>Bacteroidota</taxon>
        <taxon>Flavobacteriia</taxon>
        <taxon>Flavobacteriales</taxon>
        <taxon>Weeksellaceae</taxon>
        <taxon>Apibacter</taxon>
    </lineage>
</organism>
<dbReference type="Proteomes" id="UP000238042">
    <property type="component" value="Unassembled WGS sequence"/>
</dbReference>
<keyword evidence="10 11" id="KW-0472">Membrane</keyword>
<dbReference type="SUPFAM" id="SSF50156">
    <property type="entry name" value="PDZ domain-like"/>
    <property type="match status" value="2"/>
</dbReference>
<evidence type="ECO:0000256" key="7">
    <source>
        <dbReference type="ARBA" id="ARBA00022833"/>
    </source>
</evidence>
<evidence type="ECO:0000256" key="8">
    <source>
        <dbReference type="ARBA" id="ARBA00022989"/>
    </source>
</evidence>
<comment type="subcellular location">
    <subcellularLocation>
        <location evidence="2">Membrane</location>
        <topology evidence="2">Multi-pass membrane protein</topology>
    </subcellularLocation>
</comment>
<evidence type="ECO:0000256" key="6">
    <source>
        <dbReference type="ARBA" id="ARBA00022801"/>
    </source>
</evidence>
<evidence type="ECO:0000313" key="13">
    <source>
        <dbReference type="EMBL" id="PQL91796.1"/>
    </source>
</evidence>
<evidence type="ECO:0000256" key="11">
    <source>
        <dbReference type="RuleBase" id="RU362031"/>
    </source>
</evidence>
<keyword evidence="4 13" id="KW-0645">Protease</keyword>
<evidence type="ECO:0000256" key="4">
    <source>
        <dbReference type="ARBA" id="ARBA00022670"/>
    </source>
</evidence>
<keyword evidence="7 11" id="KW-0862">Zinc</keyword>
<feature type="domain" description="Peptidase M50" evidence="12">
    <location>
        <begin position="10"/>
        <end position="423"/>
    </location>
</feature>
<dbReference type="RefSeq" id="WP_105247149.1">
    <property type="nucleotide sequence ID" value="NZ_PSZM01000040.1"/>
</dbReference>
<dbReference type="PANTHER" id="PTHR42837">
    <property type="entry name" value="REGULATOR OF SIGMA-E PROTEASE RSEP"/>
    <property type="match status" value="1"/>
</dbReference>
<comment type="similarity">
    <text evidence="3 11">Belongs to the peptidase M50B family.</text>
</comment>
<dbReference type="CDD" id="cd06163">
    <property type="entry name" value="S2P-M50_PDZ_RseP-like"/>
    <property type="match status" value="1"/>
</dbReference>
<dbReference type="Pfam" id="PF02163">
    <property type="entry name" value="Peptidase_M50"/>
    <property type="match status" value="1"/>
</dbReference>
<keyword evidence="14" id="KW-1185">Reference proteome</keyword>
<keyword evidence="9 11" id="KW-0482">Metalloprotease</keyword>
<comment type="caution">
    <text evidence="13">The sequence shown here is derived from an EMBL/GenBank/DDBJ whole genome shotgun (WGS) entry which is preliminary data.</text>
</comment>
<accession>A0A2S8AB22</accession>
<dbReference type="InterPro" id="IPR008915">
    <property type="entry name" value="Peptidase_M50"/>
</dbReference>
<proteinExistence type="inferred from homology"/>
<dbReference type="GO" id="GO:0016020">
    <property type="term" value="C:membrane"/>
    <property type="evidence" value="ECO:0007669"/>
    <property type="project" value="UniProtKB-SubCell"/>
</dbReference>
<name>A0A2S8AB22_9FLAO</name>
<evidence type="ECO:0000256" key="9">
    <source>
        <dbReference type="ARBA" id="ARBA00023049"/>
    </source>
</evidence>
<dbReference type="EMBL" id="PSZM01000040">
    <property type="protein sequence ID" value="PQL91796.1"/>
    <property type="molecule type" value="Genomic_DNA"/>
</dbReference>
<keyword evidence="8 11" id="KW-1133">Transmembrane helix</keyword>
<protein>
    <recommendedName>
        <fullName evidence="11">Zinc metalloprotease</fullName>
        <ecNumber evidence="11">3.4.24.-</ecNumber>
    </recommendedName>
</protein>
<dbReference type="InterPro" id="IPR036034">
    <property type="entry name" value="PDZ_sf"/>
</dbReference>
<evidence type="ECO:0000256" key="3">
    <source>
        <dbReference type="ARBA" id="ARBA00007931"/>
    </source>
</evidence>
<evidence type="ECO:0000256" key="1">
    <source>
        <dbReference type="ARBA" id="ARBA00001947"/>
    </source>
</evidence>
<dbReference type="OrthoDB" id="9782003at2"/>
<dbReference type="EC" id="3.4.24.-" evidence="11"/>
<dbReference type="PANTHER" id="PTHR42837:SF2">
    <property type="entry name" value="MEMBRANE METALLOPROTEASE ARASP2, CHLOROPLASTIC-RELATED"/>
    <property type="match status" value="1"/>
</dbReference>
<keyword evidence="6 11" id="KW-0378">Hydrolase</keyword>
<dbReference type="GO" id="GO:0004222">
    <property type="term" value="F:metalloendopeptidase activity"/>
    <property type="evidence" value="ECO:0007669"/>
    <property type="project" value="InterPro"/>
</dbReference>
<dbReference type="InterPro" id="IPR004387">
    <property type="entry name" value="Pept_M50_Zn"/>
</dbReference>
<dbReference type="GO" id="GO:0046872">
    <property type="term" value="F:metal ion binding"/>
    <property type="evidence" value="ECO:0007669"/>
    <property type="project" value="UniProtKB-KW"/>
</dbReference>
<feature type="transmembrane region" description="Helical" evidence="11">
    <location>
        <begin position="415"/>
        <end position="437"/>
    </location>
</feature>
<dbReference type="AlphaFoldDB" id="A0A2S8AB22"/>
<feature type="transmembrane region" description="Helical" evidence="11">
    <location>
        <begin position="103"/>
        <end position="128"/>
    </location>
</feature>
<evidence type="ECO:0000259" key="12">
    <source>
        <dbReference type="Pfam" id="PF02163"/>
    </source>
</evidence>
<comment type="cofactor">
    <cofactor evidence="1 11">
        <name>Zn(2+)</name>
        <dbReference type="ChEBI" id="CHEBI:29105"/>
    </cofactor>
</comment>
<feature type="transmembrane region" description="Helical" evidence="11">
    <location>
        <begin position="365"/>
        <end position="384"/>
    </location>
</feature>
<sequence>MHLFIQIAQLLLCLSILIVFHEAGHFFAAKFFKTKVEKFYLFFDPWFSLYKKKIGDTEYGIGWLPLGGYVKIAGMIDESMDTEQMKKPPQPWEFRSKPAWQRLIIMLAGIIVNIILAIIIYAGILMTVGESTVDTQKLPNGYSFSEVGKKLGFKDGDNILKVDGKTISSFNYLPIYILFGDNVTVQRDGKILNFNLLPEEKKHVLTSEGKGFISPRIITRVDSVLPNSAAYKILQKGDIITGINNKPTPFFDEFKNELPKYKKDTITINLKRNSQAITQKIYVPDSAILGFSTDIITSLKNATTYKKYGFFDALKRAPALSWEMLVIQIKQFKLIINPKTEAYKQVSGPLRLYQAFSPEWDWVKFWNFTAMFSVWLAFLNLLPIPGLDGGHALFTIVEMITGQKLSDKAMEKVQMVGIFILLAIMILVFGNDIWNIIQSMINK</sequence>
<dbReference type="GO" id="GO:0006508">
    <property type="term" value="P:proteolysis"/>
    <property type="evidence" value="ECO:0007669"/>
    <property type="project" value="UniProtKB-KW"/>
</dbReference>
<keyword evidence="5 11" id="KW-0812">Transmembrane</keyword>
<evidence type="ECO:0000313" key="14">
    <source>
        <dbReference type="Proteomes" id="UP000238042"/>
    </source>
</evidence>
<dbReference type="Gene3D" id="2.30.42.10">
    <property type="match status" value="1"/>
</dbReference>
<evidence type="ECO:0000256" key="10">
    <source>
        <dbReference type="ARBA" id="ARBA00023136"/>
    </source>
</evidence>
<gene>
    <name evidence="13" type="primary">rseP</name>
    <name evidence="13" type="ORF">C4S77_08325</name>
</gene>
<dbReference type="NCBIfam" id="TIGR00054">
    <property type="entry name" value="RIP metalloprotease RseP"/>
    <property type="match status" value="1"/>
</dbReference>
<keyword evidence="11" id="KW-0479">Metal-binding</keyword>
<reference evidence="13 14" key="1">
    <citation type="submission" date="2018-02" db="EMBL/GenBank/DDBJ databases">
        <title>Genome sequences of Apibacter spp., gut symbionts of Asian honey bees.</title>
        <authorList>
            <person name="Kwong W.K."/>
            <person name="Steele M.I."/>
            <person name="Moran N.A."/>
        </authorList>
    </citation>
    <scope>NUCLEOTIDE SEQUENCE [LARGE SCALE GENOMIC DNA]</scope>
    <source>
        <strain evidence="14">wkB301</strain>
    </source>
</reference>
<evidence type="ECO:0000256" key="2">
    <source>
        <dbReference type="ARBA" id="ARBA00004141"/>
    </source>
</evidence>
<evidence type="ECO:0000256" key="5">
    <source>
        <dbReference type="ARBA" id="ARBA00022692"/>
    </source>
</evidence>